<dbReference type="Proteomes" id="UP000265882">
    <property type="component" value="Unassembled WGS sequence"/>
</dbReference>
<dbReference type="AlphaFoldDB" id="A0A3A4N6I0"/>
<proteinExistence type="predicted"/>
<protein>
    <submittedName>
        <fullName evidence="1">Uncharacterized protein</fullName>
    </submittedName>
</protein>
<sequence length="151" mass="16223">MRKFGWVIGLCGAIILLSSWLFIGPSEAAKWPSAGSTFCWENEEGGVLILVATDMGSQHFLINGRYTSIEGKVEALIGSAEMNAGNVHMTLVSAGTDDTDTFAYINRIVLSLPTLSGTYEGFGFCHEIDSPDPDNIGMDHGTGELFPITCK</sequence>
<evidence type="ECO:0000313" key="1">
    <source>
        <dbReference type="EMBL" id="RJP14962.1"/>
    </source>
</evidence>
<dbReference type="EMBL" id="QZKU01000139">
    <property type="protein sequence ID" value="RJP14962.1"/>
    <property type="molecule type" value="Genomic_DNA"/>
</dbReference>
<comment type="caution">
    <text evidence="1">The sequence shown here is derived from an EMBL/GenBank/DDBJ whole genome shotgun (WGS) entry which is preliminary data.</text>
</comment>
<reference evidence="1 2" key="1">
    <citation type="journal article" date="2017" name="ISME J.">
        <title>Energy and carbon metabolisms in a deep terrestrial subsurface fluid microbial community.</title>
        <authorList>
            <person name="Momper L."/>
            <person name="Jungbluth S.P."/>
            <person name="Lee M.D."/>
            <person name="Amend J.P."/>
        </authorList>
    </citation>
    <scope>NUCLEOTIDE SEQUENCE [LARGE SCALE GENOMIC DNA]</scope>
    <source>
        <strain evidence="1">SURF_5</strain>
    </source>
</reference>
<name>A0A3A4N6I0_ABYX5</name>
<evidence type="ECO:0000313" key="2">
    <source>
        <dbReference type="Proteomes" id="UP000265882"/>
    </source>
</evidence>
<accession>A0A3A4N6I0</accession>
<organism evidence="1 2">
    <name type="scientific">Abyssobacteria bacterium (strain SURF_5)</name>
    <dbReference type="NCBI Taxonomy" id="2093360"/>
    <lineage>
        <taxon>Bacteria</taxon>
        <taxon>Pseudomonadati</taxon>
        <taxon>Candidatus Hydrogenedentota</taxon>
        <taxon>Candidatus Abyssobacteria</taxon>
    </lineage>
</organism>
<gene>
    <name evidence="1" type="ORF">C4520_20525</name>
</gene>